<evidence type="ECO:0000313" key="1">
    <source>
        <dbReference type="EMBL" id="CAG7580158.1"/>
    </source>
</evidence>
<proteinExistence type="predicted"/>
<accession>A0A8D9CEW7</accession>
<gene>
    <name evidence="1" type="ORF">SLAVMIC_00276</name>
</gene>
<protein>
    <submittedName>
        <fullName evidence="1">Uncharacterized protein</fullName>
    </submittedName>
</protein>
<dbReference type="EMBL" id="OU342829">
    <property type="protein sequence ID" value="CAG7580158.1"/>
    <property type="molecule type" value="Genomic_DNA"/>
</dbReference>
<organism evidence="1">
    <name type="scientific">uncultured marine phage</name>
    <dbReference type="NCBI Taxonomy" id="707152"/>
    <lineage>
        <taxon>Viruses</taxon>
        <taxon>environmental samples</taxon>
    </lineage>
</organism>
<name>A0A8D9CEW7_9VIRU</name>
<sequence>MRSIEVVRGFGYPTMTYKELRLLRKSIIDEIDLSSPSSINGLTKRVGFEILFDNYSDIDSFPDDMYLNKMHFRNVIREFVIRGKKMDDSYEDIIIIKELHDFREERLDKLFKNS</sequence>
<reference evidence="1" key="1">
    <citation type="submission" date="2021-06" db="EMBL/GenBank/DDBJ databases">
        <authorList>
            <person name="Gannon L."/>
            <person name="Redgwell R T."/>
            <person name="Michniewski S."/>
            <person name="Harrison D C."/>
            <person name="Millard A."/>
        </authorList>
    </citation>
    <scope>NUCLEOTIDE SEQUENCE</scope>
</reference>